<feature type="transmembrane region" description="Helical" evidence="1">
    <location>
        <begin position="12"/>
        <end position="29"/>
    </location>
</feature>
<proteinExistence type="predicted"/>
<keyword evidence="3" id="KW-1185">Reference proteome</keyword>
<reference evidence="3" key="1">
    <citation type="journal article" date="2019" name="Int. J. Syst. Evol. Microbiol.">
        <title>The Global Catalogue of Microorganisms (GCM) 10K type strain sequencing project: providing services to taxonomists for standard genome sequencing and annotation.</title>
        <authorList>
            <consortium name="The Broad Institute Genomics Platform"/>
            <consortium name="The Broad Institute Genome Sequencing Center for Infectious Disease"/>
            <person name="Wu L."/>
            <person name="Ma J."/>
        </authorList>
    </citation>
    <scope>NUCLEOTIDE SEQUENCE [LARGE SCALE GENOMIC DNA]</scope>
    <source>
        <strain evidence="3">KCTC 42217</strain>
    </source>
</reference>
<keyword evidence="1" id="KW-0472">Membrane</keyword>
<dbReference type="PROSITE" id="PS51257">
    <property type="entry name" value="PROKAR_LIPOPROTEIN"/>
    <property type="match status" value="1"/>
</dbReference>
<evidence type="ECO:0000256" key="1">
    <source>
        <dbReference type="SAM" id="Phobius"/>
    </source>
</evidence>
<sequence>MKLLSIVTRMYFVPLCMGILFSGCSLVGLDLQEDYNRTPHTLDPNLYKSAWEYLESRSKTDAAAPASDKIFTRMMEAIVYSEIDIEEYKKPGRTYIFLHNDAILRGNNNDAFFRVNFSGNAAATAWTAYPKEFVRNYLKYLIVEGVHNHYTLPAVEKITGKTLAPAGAFTALPSGITRNTAATLYPFVSNPTSEMVLQILNNSPSNTQDYPIRINDHLNVRTSSLLATNGTIHVVDRYVTTTLPQ</sequence>
<dbReference type="RefSeq" id="WP_255903809.1">
    <property type="nucleotide sequence ID" value="NZ_JAFMZO010000003.1"/>
</dbReference>
<keyword evidence="1" id="KW-0812">Transmembrane</keyword>
<protein>
    <recommendedName>
        <fullName evidence="4">FAS1 domain-containing protein</fullName>
    </recommendedName>
</protein>
<dbReference type="EMBL" id="JBHUHZ010000001">
    <property type="protein sequence ID" value="MFD2162340.1"/>
    <property type="molecule type" value="Genomic_DNA"/>
</dbReference>
<evidence type="ECO:0000313" key="3">
    <source>
        <dbReference type="Proteomes" id="UP001597387"/>
    </source>
</evidence>
<name>A0ABW4ZKT3_9SPHI</name>
<comment type="caution">
    <text evidence="2">The sequence shown here is derived from an EMBL/GenBank/DDBJ whole genome shotgun (WGS) entry which is preliminary data.</text>
</comment>
<dbReference type="Gene3D" id="2.30.180.10">
    <property type="entry name" value="FAS1 domain"/>
    <property type="match status" value="1"/>
</dbReference>
<accession>A0ABW4ZKT3</accession>
<keyword evidence="1" id="KW-1133">Transmembrane helix</keyword>
<dbReference type="Proteomes" id="UP001597387">
    <property type="component" value="Unassembled WGS sequence"/>
</dbReference>
<evidence type="ECO:0008006" key="4">
    <source>
        <dbReference type="Google" id="ProtNLM"/>
    </source>
</evidence>
<organism evidence="2 3">
    <name type="scientific">Paradesertivirga mongoliensis</name>
    <dbReference type="NCBI Taxonomy" id="2100740"/>
    <lineage>
        <taxon>Bacteria</taxon>
        <taxon>Pseudomonadati</taxon>
        <taxon>Bacteroidota</taxon>
        <taxon>Sphingobacteriia</taxon>
        <taxon>Sphingobacteriales</taxon>
        <taxon>Sphingobacteriaceae</taxon>
        <taxon>Paradesertivirga</taxon>
    </lineage>
</organism>
<gene>
    <name evidence="2" type="ORF">ACFSJU_08035</name>
</gene>
<dbReference type="InterPro" id="IPR036378">
    <property type="entry name" value="FAS1_dom_sf"/>
</dbReference>
<evidence type="ECO:0000313" key="2">
    <source>
        <dbReference type="EMBL" id="MFD2162340.1"/>
    </source>
</evidence>